<evidence type="ECO:0000313" key="1">
    <source>
        <dbReference type="EMBL" id="OGN23018.1"/>
    </source>
</evidence>
<accession>A0A1F8GE65</accession>
<dbReference type="EMBL" id="MGKI01000006">
    <property type="protein sequence ID" value="OGN23018.1"/>
    <property type="molecule type" value="Genomic_DNA"/>
</dbReference>
<evidence type="ECO:0000313" key="2">
    <source>
        <dbReference type="Proteomes" id="UP000178227"/>
    </source>
</evidence>
<evidence type="ECO:0008006" key="3">
    <source>
        <dbReference type="Google" id="ProtNLM"/>
    </source>
</evidence>
<gene>
    <name evidence="1" type="ORF">A2918_02710</name>
</gene>
<dbReference type="InterPro" id="IPR043519">
    <property type="entry name" value="NT_sf"/>
</dbReference>
<name>A0A1F8GE65_9BACT</name>
<reference evidence="1 2" key="1">
    <citation type="journal article" date="2016" name="Nat. Commun.">
        <title>Thousands of microbial genomes shed light on interconnected biogeochemical processes in an aquifer system.</title>
        <authorList>
            <person name="Anantharaman K."/>
            <person name="Brown C.T."/>
            <person name="Hug L.A."/>
            <person name="Sharon I."/>
            <person name="Castelle C.J."/>
            <person name="Probst A.J."/>
            <person name="Thomas B.C."/>
            <person name="Singh A."/>
            <person name="Wilkins M.J."/>
            <person name="Karaoz U."/>
            <person name="Brodie E.L."/>
            <person name="Williams K.H."/>
            <person name="Hubbard S.S."/>
            <person name="Banfield J.F."/>
        </authorList>
    </citation>
    <scope>NUCLEOTIDE SEQUENCE [LARGE SCALE GENOMIC DNA]</scope>
</reference>
<comment type="caution">
    <text evidence="1">The sequence shown here is derived from an EMBL/GenBank/DDBJ whole genome shotgun (WGS) entry which is preliminary data.</text>
</comment>
<dbReference type="Proteomes" id="UP000178227">
    <property type="component" value="Unassembled WGS sequence"/>
</dbReference>
<dbReference type="STRING" id="1802694.A2918_02710"/>
<proteinExistence type="predicted"/>
<protein>
    <recommendedName>
        <fullName evidence="3">Polymerase nucleotidyl transferase domain-containing protein</fullName>
    </recommendedName>
</protein>
<organism evidence="1 2">
    <name type="scientific">Candidatus Yanofskybacteria bacterium RIFCSPLOWO2_01_FULL_42_49</name>
    <dbReference type="NCBI Taxonomy" id="1802694"/>
    <lineage>
        <taxon>Bacteria</taxon>
        <taxon>Candidatus Yanofskyibacteriota</taxon>
    </lineage>
</organism>
<dbReference type="SUPFAM" id="SSF81301">
    <property type="entry name" value="Nucleotidyltransferase"/>
    <property type="match status" value="1"/>
</dbReference>
<sequence length="331" mass="37914">MFLMMDIRSPILATIIYYDAFDFPLTLAEVYKYLINPGRFSHPNVKSSVFNIEAVDIAEELDNMARAGVVGHKNGFYFMPGRENLYEERIEKDKLAGKKWKKFLRLAKHLQAAPYLRAVFVSGSLAANNPDPKSDFDVFVVIKSGRLYTGRVFLWIISSILGARRGRFDLVAPDKLCFNHYVTDDNLELTHRSLYIAQSLANMKPAIVSNGVINNFMASNKWANFYCHNFKQTGEYRGVRPSRIMIALAKVGEYALNNFFGDFLEKLLRSFQQRRIKNNPATYESGGRIIFNDKELEFHPRSFERIVIDNYNNKLKKAGISSELENDSGLS</sequence>
<dbReference type="AlphaFoldDB" id="A0A1F8GE65"/>